<feature type="signal peptide" evidence="1">
    <location>
        <begin position="1"/>
        <end position="20"/>
    </location>
</feature>
<dbReference type="RefSeq" id="WP_268051700.1">
    <property type="nucleotide sequence ID" value="NZ_JAPQES010000008.1"/>
</dbReference>
<evidence type="ECO:0000313" key="4">
    <source>
        <dbReference type="Proteomes" id="UP001079657"/>
    </source>
</evidence>
<accession>A0ABT4CUA6</accession>
<protein>
    <submittedName>
        <fullName evidence="3">MetQ/NlpA family ABC transporter substrate-binding protein</fullName>
    </submittedName>
</protein>
<feature type="chain" id="PRO_5046785532" evidence="1">
    <location>
        <begin position="21"/>
        <end position="321"/>
    </location>
</feature>
<dbReference type="SMART" id="SM00062">
    <property type="entry name" value="PBPb"/>
    <property type="match status" value="1"/>
</dbReference>
<dbReference type="Pfam" id="PF09084">
    <property type="entry name" value="NMT1"/>
    <property type="match status" value="1"/>
</dbReference>
<dbReference type="PROSITE" id="PS51257">
    <property type="entry name" value="PROKAR_LIPOPROTEIN"/>
    <property type="match status" value="1"/>
</dbReference>
<keyword evidence="1" id="KW-0732">Signal</keyword>
<dbReference type="SUPFAM" id="SSF53850">
    <property type="entry name" value="Periplasmic binding protein-like II"/>
    <property type="match status" value="1"/>
</dbReference>
<dbReference type="Proteomes" id="UP001079657">
    <property type="component" value="Unassembled WGS sequence"/>
</dbReference>
<sequence length="321" mass="35537">MKKKVSLLILLMFILNIALVGCTNKTTQEQKAKETPKEKQTVNIGLLPSADAIPFIIAKHNGYFKEEGVTVNLEHFKSAMDRDSAFQTGNIDGAMADMLSVIFSNDNGFNVKMTSKTNGSFKLIANKDANIKNVSDAKGKTIGISKNTVIEYITDKIMEKANISENEYEKVAVPKMPTRLEMLHNNKLATATLPEPLASDAINKGGILLSSSEDLGIYPGIMVFSQKAIDAKKDEIKAVYRAYNRAIEYLQKESKDKYIDMVIKEGGLPASLKTASQLPEYTKAVMPSEKDFTAVLDWLKSKKLTSKDFKFEDLSDSSLIE</sequence>
<dbReference type="EMBL" id="JAPQES010000008">
    <property type="protein sequence ID" value="MCY6372660.1"/>
    <property type="molecule type" value="Genomic_DNA"/>
</dbReference>
<evidence type="ECO:0000259" key="2">
    <source>
        <dbReference type="SMART" id="SM00062"/>
    </source>
</evidence>
<dbReference type="Gene3D" id="3.40.190.10">
    <property type="entry name" value="Periplasmic binding protein-like II"/>
    <property type="match status" value="2"/>
</dbReference>
<dbReference type="PANTHER" id="PTHR31528">
    <property type="entry name" value="4-AMINO-5-HYDROXYMETHYL-2-METHYLPYRIMIDINE PHOSPHATE SYNTHASE THI11-RELATED"/>
    <property type="match status" value="1"/>
</dbReference>
<organism evidence="3 4">
    <name type="scientific">Clostridium ganghwense</name>
    <dbReference type="NCBI Taxonomy" id="312089"/>
    <lineage>
        <taxon>Bacteria</taxon>
        <taxon>Bacillati</taxon>
        <taxon>Bacillota</taxon>
        <taxon>Clostridia</taxon>
        <taxon>Eubacteriales</taxon>
        <taxon>Clostridiaceae</taxon>
        <taxon>Clostridium</taxon>
    </lineage>
</organism>
<comment type="caution">
    <text evidence="3">The sequence shown here is derived from an EMBL/GenBank/DDBJ whole genome shotgun (WGS) entry which is preliminary data.</text>
</comment>
<proteinExistence type="predicted"/>
<dbReference type="PANTHER" id="PTHR31528:SF3">
    <property type="entry name" value="THIAMINE BIOSYNTHESIS PROTEIN HI_0357-RELATED"/>
    <property type="match status" value="1"/>
</dbReference>
<dbReference type="InterPro" id="IPR027939">
    <property type="entry name" value="NMT1/THI5"/>
</dbReference>
<feature type="domain" description="Solute-binding protein family 3/N-terminal" evidence="2">
    <location>
        <begin position="41"/>
        <end position="262"/>
    </location>
</feature>
<evidence type="ECO:0000256" key="1">
    <source>
        <dbReference type="SAM" id="SignalP"/>
    </source>
</evidence>
<evidence type="ECO:0000313" key="3">
    <source>
        <dbReference type="EMBL" id="MCY6372660.1"/>
    </source>
</evidence>
<dbReference type="InterPro" id="IPR015168">
    <property type="entry name" value="SsuA/THI5"/>
</dbReference>
<keyword evidence="4" id="KW-1185">Reference proteome</keyword>
<gene>
    <name evidence="3" type="ORF">OXH55_18800</name>
</gene>
<name>A0ABT4CUA6_9CLOT</name>
<dbReference type="InterPro" id="IPR001638">
    <property type="entry name" value="Solute-binding_3/MltF_N"/>
</dbReference>
<reference evidence="3" key="1">
    <citation type="submission" date="2022-12" db="EMBL/GenBank/DDBJ databases">
        <authorList>
            <person name="Wang J."/>
        </authorList>
    </citation>
    <scope>NUCLEOTIDE SEQUENCE</scope>
    <source>
        <strain evidence="3">HY-42-06</strain>
    </source>
</reference>